<keyword evidence="1" id="KW-0805">Transcription regulation</keyword>
<dbReference type="Proteomes" id="UP001225576">
    <property type="component" value="Unassembled WGS sequence"/>
</dbReference>
<dbReference type="AlphaFoldDB" id="A0A0W1KJJ1"/>
<gene>
    <name evidence="5" type="primary">ydfH</name>
    <name evidence="5" type="ORF">AQZ59_00733</name>
    <name evidence="6" type="ORF">QP858_04235</name>
</gene>
<comment type="caution">
    <text evidence="5">The sequence shown here is derived from an EMBL/GenBank/DDBJ whole genome shotgun (WGS) entry which is preliminary data.</text>
</comment>
<dbReference type="SMART" id="SM00345">
    <property type="entry name" value="HTH_GNTR"/>
    <property type="match status" value="1"/>
</dbReference>
<dbReference type="InterPro" id="IPR000524">
    <property type="entry name" value="Tscrpt_reg_HTH_GntR"/>
</dbReference>
<dbReference type="InterPro" id="IPR011711">
    <property type="entry name" value="GntR_C"/>
</dbReference>
<feature type="domain" description="HTH gntR-type" evidence="4">
    <location>
        <begin position="8"/>
        <end position="75"/>
    </location>
</feature>
<dbReference type="PANTHER" id="PTHR43537">
    <property type="entry name" value="TRANSCRIPTIONAL REGULATOR, GNTR FAMILY"/>
    <property type="match status" value="1"/>
</dbReference>
<keyword evidence="3" id="KW-0804">Transcription</keyword>
<evidence type="ECO:0000256" key="2">
    <source>
        <dbReference type="ARBA" id="ARBA00023125"/>
    </source>
</evidence>
<keyword evidence="7" id="KW-1185">Reference proteome</keyword>
<reference evidence="5 7" key="1">
    <citation type="submission" date="2015-11" db="EMBL/GenBank/DDBJ databases">
        <title>Draft Genome Sequence of the Type Strain Trueperella bernardiae LCDC 89-0504T, Isolated from Blood Culture.</title>
        <authorList>
            <person name="Bernier A.-M."/>
            <person name="Bernard K."/>
        </authorList>
    </citation>
    <scope>NUCLEOTIDE SEQUENCE [LARGE SCALE GENOMIC DNA]</scope>
    <source>
        <strain evidence="5 7">LCDC 89-0504</strain>
    </source>
</reference>
<dbReference type="SUPFAM" id="SSF48008">
    <property type="entry name" value="GntR ligand-binding domain-like"/>
    <property type="match status" value="1"/>
</dbReference>
<proteinExistence type="predicted"/>
<dbReference type="PATRIC" id="fig|59561.3.peg.726"/>
<keyword evidence="2" id="KW-0238">DNA-binding</keyword>
<dbReference type="RefSeq" id="WP_062613246.1">
    <property type="nucleotide sequence ID" value="NZ_CALTZF010000030.1"/>
</dbReference>
<organism evidence="5 7">
    <name type="scientific">Trueperella bernardiae</name>
    <dbReference type="NCBI Taxonomy" id="59561"/>
    <lineage>
        <taxon>Bacteria</taxon>
        <taxon>Bacillati</taxon>
        <taxon>Actinomycetota</taxon>
        <taxon>Actinomycetes</taxon>
        <taxon>Actinomycetales</taxon>
        <taxon>Actinomycetaceae</taxon>
        <taxon>Trueperella</taxon>
    </lineage>
</organism>
<dbReference type="Pfam" id="PF00392">
    <property type="entry name" value="GntR"/>
    <property type="match status" value="1"/>
</dbReference>
<dbReference type="Pfam" id="PF07729">
    <property type="entry name" value="FCD"/>
    <property type="match status" value="1"/>
</dbReference>
<dbReference type="InterPro" id="IPR036388">
    <property type="entry name" value="WH-like_DNA-bd_sf"/>
</dbReference>
<protein>
    <submittedName>
        <fullName evidence="6">GntR family transcriptional regulator</fullName>
    </submittedName>
    <submittedName>
        <fullName evidence="5">Putative HTH-type transcriptional regulator YdfH</fullName>
    </submittedName>
</protein>
<evidence type="ECO:0000313" key="6">
    <source>
        <dbReference type="EMBL" id="MDK8601670.1"/>
    </source>
</evidence>
<evidence type="ECO:0000256" key="3">
    <source>
        <dbReference type="ARBA" id="ARBA00023163"/>
    </source>
</evidence>
<evidence type="ECO:0000259" key="4">
    <source>
        <dbReference type="PROSITE" id="PS50949"/>
    </source>
</evidence>
<dbReference type="EMBL" id="LNIZ01000003">
    <property type="protein sequence ID" value="KTF04213.1"/>
    <property type="molecule type" value="Genomic_DNA"/>
</dbReference>
<dbReference type="Gene3D" id="1.20.120.530">
    <property type="entry name" value="GntR ligand-binding domain-like"/>
    <property type="match status" value="1"/>
</dbReference>
<dbReference type="EMBL" id="JASPDQ010000007">
    <property type="protein sequence ID" value="MDK8601670.1"/>
    <property type="molecule type" value="Genomic_DNA"/>
</dbReference>
<dbReference type="CDD" id="cd07377">
    <property type="entry name" value="WHTH_GntR"/>
    <property type="match status" value="1"/>
</dbReference>
<dbReference type="PROSITE" id="PS50949">
    <property type="entry name" value="HTH_GNTR"/>
    <property type="match status" value="1"/>
</dbReference>
<dbReference type="InterPro" id="IPR008920">
    <property type="entry name" value="TF_FadR/GntR_C"/>
</dbReference>
<dbReference type="GO" id="GO:0003677">
    <property type="term" value="F:DNA binding"/>
    <property type="evidence" value="ECO:0007669"/>
    <property type="project" value="UniProtKB-KW"/>
</dbReference>
<evidence type="ECO:0000256" key="1">
    <source>
        <dbReference type="ARBA" id="ARBA00023015"/>
    </source>
</evidence>
<reference evidence="6" key="2">
    <citation type="submission" date="2023-05" db="EMBL/GenBank/DDBJ databases">
        <title>Genomic Catalog of Human Bladder Bacteria.</title>
        <authorList>
            <person name="Du J."/>
        </authorList>
    </citation>
    <scope>NUCLEOTIDE SEQUENCE</scope>
    <source>
        <strain evidence="6">UMB1304A</strain>
    </source>
</reference>
<dbReference type="GO" id="GO:0003700">
    <property type="term" value="F:DNA-binding transcription factor activity"/>
    <property type="evidence" value="ECO:0007669"/>
    <property type="project" value="InterPro"/>
</dbReference>
<dbReference type="InterPro" id="IPR036390">
    <property type="entry name" value="WH_DNA-bd_sf"/>
</dbReference>
<dbReference type="Gene3D" id="1.10.10.10">
    <property type="entry name" value="Winged helix-like DNA-binding domain superfamily/Winged helix DNA-binding domain"/>
    <property type="match status" value="1"/>
</dbReference>
<dbReference type="OrthoDB" id="3267569at2"/>
<dbReference type="STRING" id="59561.AQZ59_00733"/>
<dbReference type="PRINTS" id="PR00035">
    <property type="entry name" value="HTHGNTR"/>
</dbReference>
<dbReference type="SMART" id="SM00895">
    <property type="entry name" value="FCD"/>
    <property type="match status" value="1"/>
</dbReference>
<evidence type="ECO:0000313" key="5">
    <source>
        <dbReference type="EMBL" id="KTF04213.1"/>
    </source>
</evidence>
<dbReference type="SUPFAM" id="SSF46785">
    <property type="entry name" value="Winged helix' DNA-binding domain"/>
    <property type="match status" value="1"/>
</dbReference>
<name>A0A0W1KJJ1_9ACTO</name>
<dbReference type="Proteomes" id="UP000054404">
    <property type="component" value="Unassembled WGS sequence"/>
</dbReference>
<sequence length="231" mass="26004">MTSNAGAVSARRITYNTLRNRIISLELPPGSLLSENELAQALGCSRTPVREALILLADNGLVHVVPRKGTFVSSLSLDDIRDAQFLRESVELHALDSISFPLNDDVVARIHTNLDHQHESIERGPSEFFSLDEEFHQLLLELSGHRRLWQQVADYKTHLDRARFLGLTTRDSLARFHQEHVQITESLLAEDLAAAHATLCAHLRIVLDDLKNAMTRYPAIFKLTELAETDL</sequence>
<accession>A0A0W1KJJ1</accession>
<evidence type="ECO:0000313" key="7">
    <source>
        <dbReference type="Proteomes" id="UP000054404"/>
    </source>
</evidence>
<dbReference type="PANTHER" id="PTHR43537:SF51">
    <property type="entry name" value="HTH-TYPE TRANSCRIPTIONAL REGULATOR LGOR-RELATED"/>
    <property type="match status" value="1"/>
</dbReference>